<keyword evidence="3" id="KW-0472">Membrane</keyword>
<proteinExistence type="predicted"/>
<keyword evidence="3" id="KW-0812">Transmembrane</keyword>
<sequence length="315" mass="32584">MTSAATRSWARRLAPAAGVAALSALLLVGCSAGGSMTSSPDSEAGIPMQPMPEGPAVDAGGAADESAAIEASDADRSVIKTGWISITADDPIAAADEAADIATDAGGRVDHRSETPGTDTSDARAQLTLRIPVDRLDAAVDDLRELGTVNSVSIDANDVTQQREDLDARIDALSASVDRLEALIGQAETTADLIEIESELTVRQAELDGLTAQRDALVDQVDFSTLSVELITERVAPTPQPATFWDGLQAGWAALVAFGSGLLVVIGALLPWLVSLAVLGAIVLGIVLAVTRSRRRRSDASAAPEPRATDEASDR</sequence>
<evidence type="ECO:0000256" key="2">
    <source>
        <dbReference type="SAM" id="MobiDB-lite"/>
    </source>
</evidence>
<evidence type="ECO:0000313" key="5">
    <source>
        <dbReference type="EMBL" id="QEO15360.1"/>
    </source>
</evidence>
<evidence type="ECO:0000313" key="6">
    <source>
        <dbReference type="Proteomes" id="UP000324678"/>
    </source>
</evidence>
<gene>
    <name evidence="5" type="ORF">FLP10_13680</name>
</gene>
<dbReference type="KEGG" id="ail:FLP10_13680"/>
<dbReference type="Proteomes" id="UP000324678">
    <property type="component" value="Chromosome"/>
</dbReference>
<dbReference type="Pfam" id="PF14257">
    <property type="entry name" value="DUF4349"/>
    <property type="match status" value="1"/>
</dbReference>
<dbReference type="OrthoDB" id="186919at2"/>
<feature type="coiled-coil region" evidence="1">
    <location>
        <begin position="156"/>
        <end position="197"/>
    </location>
</feature>
<feature type="compositionally biased region" description="Low complexity" evidence="2">
    <location>
        <begin position="56"/>
        <end position="66"/>
    </location>
</feature>
<name>A0A5C1YJC6_9MICO</name>
<keyword evidence="1" id="KW-0175">Coiled coil</keyword>
<feature type="transmembrane region" description="Helical" evidence="3">
    <location>
        <begin position="269"/>
        <end position="290"/>
    </location>
</feature>
<evidence type="ECO:0000256" key="3">
    <source>
        <dbReference type="SAM" id="Phobius"/>
    </source>
</evidence>
<organism evidence="5 6">
    <name type="scientific">Agromyces intestinalis</name>
    <dbReference type="NCBI Taxonomy" id="2592652"/>
    <lineage>
        <taxon>Bacteria</taxon>
        <taxon>Bacillati</taxon>
        <taxon>Actinomycetota</taxon>
        <taxon>Actinomycetes</taxon>
        <taxon>Micrococcales</taxon>
        <taxon>Microbacteriaceae</taxon>
        <taxon>Agromyces</taxon>
    </lineage>
</organism>
<evidence type="ECO:0000259" key="4">
    <source>
        <dbReference type="Pfam" id="PF14257"/>
    </source>
</evidence>
<keyword evidence="3" id="KW-1133">Transmembrane helix</keyword>
<accession>A0A5C1YJC6</accession>
<dbReference type="InterPro" id="IPR025645">
    <property type="entry name" value="DUF4349"/>
</dbReference>
<evidence type="ECO:0000256" key="1">
    <source>
        <dbReference type="SAM" id="Coils"/>
    </source>
</evidence>
<feature type="region of interest" description="Disordered" evidence="2">
    <location>
        <begin position="34"/>
        <end position="66"/>
    </location>
</feature>
<dbReference type="PROSITE" id="PS51257">
    <property type="entry name" value="PROKAR_LIPOPROTEIN"/>
    <property type="match status" value="1"/>
</dbReference>
<dbReference type="EMBL" id="CP043505">
    <property type="protein sequence ID" value="QEO15360.1"/>
    <property type="molecule type" value="Genomic_DNA"/>
</dbReference>
<protein>
    <submittedName>
        <fullName evidence="5">DUF4349 domain-containing protein</fullName>
    </submittedName>
</protein>
<reference evidence="5 6" key="1">
    <citation type="submission" date="2019-09" db="EMBL/GenBank/DDBJ databases">
        <title>Genome sequencing of strain KACC 19306.</title>
        <authorList>
            <person name="Heo J."/>
            <person name="Kim S.-J."/>
            <person name="Kim J.-S."/>
            <person name="Hong S.-B."/>
            <person name="Kwon S.-W."/>
        </authorList>
    </citation>
    <scope>NUCLEOTIDE SEQUENCE [LARGE SCALE GENOMIC DNA]</scope>
    <source>
        <strain evidence="5 6">KACC 19306</strain>
    </source>
</reference>
<feature type="domain" description="DUF4349" evidence="4">
    <location>
        <begin position="76"/>
        <end position="283"/>
    </location>
</feature>
<dbReference type="RefSeq" id="WP_149161374.1">
    <property type="nucleotide sequence ID" value="NZ_CP043505.1"/>
</dbReference>
<dbReference type="AlphaFoldDB" id="A0A5C1YJC6"/>
<keyword evidence="6" id="KW-1185">Reference proteome</keyword>